<reference evidence="1 2" key="1">
    <citation type="submission" date="2024-11" db="EMBL/GenBank/DDBJ databases">
        <title>Chromosome-level genome assembly of the freshwater bivalve Anodonta woodiana.</title>
        <authorList>
            <person name="Chen X."/>
        </authorList>
    </citation>
    <scope>NUCLEOTIDE SEQUENCE [LARGE SCALE GENOMIC DNA]</scope>
    <source>
        <strain evidence="1">MN2024</strain>
        <tissue evidence="1">Gills</tissue>
    </source>
</reference>
<organism evidence="1 2">
    <name type="scientific">Sinanodonta woodiana</name>
    <name type="common">Chinese pond mussel</name>
    <name type="synonym">Anodonta woodiana</name>
    <dbReference type="NCBI Taxonomy" id="1069815"/>
    <lineage>
        <taxon>Eukaryota</taxon>
        <taxon>Metazoa</taxon>
        <taxon>Spiralia</taxon>
        <taxon>Lophotrochozoa</taxon>
        <taxon>Mollusca</taxon>
        <taxon>Bivalvia</taxon>
        <taxon>Autobranchia</taxon>
        <taxon>Heteroconchia</taxon>
        <taxon>Palaeoheterodonta</taxon>
        <taxon>Unionida</taxon>
        <taxon>Unionoidea</taxon>
        <taxon>Unionidae</taxon>
        <taxon>Unioninae</taxon>
        <taxon>Sinanodonta</taxon>
    </lineage>
</organism>
<feature type="non-terminal residue" evidence="1">
    <location>
        <position position="56"/>
    </location>
</feature>
<accession>A0ABD3XUJ6</accession>
<gene>
    <name evidence="1" type="ORF">ACJMK2_001468</name>
</gene>
<evidence type="ECO:0000313" key="1">
    <source>
        <dbReference type="EMBL" id="KAL3889113.1"/>
    </source>
</evidence>
<feature type="non-terminal residue" evidence="1">
    <location>
        <position position="1"/>
    </location>
</feature>
<evidence type="ECO:0000313" key="2">
    <source>
        <dbReference type="Proteomes" id="UP001634394"/>
    </source>
</evidence>
<proteinExistence type="predicted"/>
<name>A0ABD3XUJ6_SINWO</name>
<sequence length="56" mass="6269">IEILRENIILDPTLLIDALKTLINAHTDFPESSADSLVSEKWSDYKGKGILCLELI</sequence>
<dbReference type="EMBL" id="JBJQND010000001">
    <property type="protein sequence ID" value="KAL3889113.1"/>
    <property type="molecule type" value="Genomic_DNA"/>
</dbReference>
<comment type="caution">
    <text evidence="1">The sequence shown here is derived from an EMBL/GenBank/DDBJ whole genome shotgun (WGS) entry which is preliminary data.</text>
</comment>
<evidence type="ECO:0008006" key="3">
    <source>
        <dbReference type="Google" id="ProtNLM"/>
    </source>
</evidence>
<protein>
    <recommendedName>
        <fullName evidence="3">UBC core domain-containing protein</fullName>
    </recommendedName>
</protein>
<dbReference type="Proteomes" id="UP001634394">
    <property type="component" value="Unassembled WGS sequence"/>
</dbReference>
<keyword evidence="2" id="KW-1185">Reference proteome</keyword>
<dbReference type="AlphaFoldDB" id="A0ABD3XUJ6"/>